<organism evidence="3 4">
    <name type="scientific">Puccinia sorghi</name>
    <dbReference type="NCBI Taxonomy" id="27349"/>
    <lineage>
        <taxon>Eukaryota</taxon>
        <taxon>Fungi</taxon>
        <taxon>Dikarya</taxon>
        <taxon>Basidiomycota</taxon>
        <taxon>Pucciniomycotina</taxon>
        <taxon>Pucciniomycetes</taxon>
        <taxon>Pucciniales</taxon>
        <taxon>Pucciniaceae</taxon>
        <taxon>Puccinia</taxon>
    </lineage>
</organism>
<dbReference type="InterPro" id="IPR036865">
    <property type="entry name" value="CRAL-TRIO_dom_sf"/>
</dbReference>
<dbReference type="PROSITE" id="PS50191">
    <property type="entry name" value="CRAL_TRIO"/>
    <property type="match status" value="1"/>
</dbReference>
<dbReference type="STRING" id="27349.A0A0L6VPY7"/>
<feature type="compositionally biased region" description="Low complexity" evidence="1">
    <location>
        <begin position="326"/>
        <end position="366"/>
    </location>
</feature>
<dbReference type="InterPro" id="IPR001251">
    <property type="entry name" value="CRAL-TRIO_dom"/>
</dbReference>
<accession>A0A0L6VPY7</accession>
<dbReference type="FunFam" id="3.40.525.10:FF:000044">
    <property type="entry name" value="Uncharacterized protein"/>
    <property type="match status" value="1"/>
</dbReference>
<feature type="region of interest" description="Disordered" evidence="1">
    <location>
        <begin position="321"/>
        <end position="371"/>
    </location>
</feature>
<dbReference type="PANTHER" id="PTHR45824:SF29">
    <property type="entry name" value="GH16843P"/>
    <property type="match status" value="1"/>
</dbReference>
<comment type="caution">
    <text evidence="3">The sequence shown here is derived from an EMBL/GenBank/DDBJ whole genome shotgun (WGS) entry which is preliminary data.</text>
</comment>
<dbReference type="SUPFAM" id="SSF52087">
    <property type="entry name" value="CRAL/TRIO domain"/>
    <property type="match status" value="1"/>
</dbReference>
<dbReference type="EMBL" id="LAVV01002643">
    <property type="protein sequence ID" value="KNZ62682.1"/>
    <property type="molecule type" value="Genomic_DNA"/>
</dbReference>
<dbReference type="InterPro" id="IPR052578">
    <property type="entry name" value="PI_Transfer_CRAL-TRIO"/>
</dbReference>
<proteinExistence type="predicted"/>
<reference evidence="3 4" key="1">
    <citation type="submission" date="2015-08" db="EMBL/GenBank/DDBJ databases">
        <title>Next Generation Sequencing and Analysis of the Genome of Puccinia sorghi L Schw, the Causal Agent of Maize Common Rust.</title>
        <authorList>
            <person name="Rochi L."/>
            <person name="Burguener G."/>
            <person name="Darino M."/>
            <person name="Turjanski A."/>
            <person name="Kreff E."/>
            <person name="Dieguez M.J."/>
            <person name="Sacco F."/>
        </authorList>
    </citation>
    <scope>NUCLEOTIDE SEQUENCE [LARGE SCALE GENOMIC DNA]</scope>
    <source>
        <strain evidence="3 4">RO10H11247</strain>
    </source>
</reference>
<dbReference type="SUPFAM" id="SSF46938">
    <property type="entry name" value="CRAL/TRIO N-terminal domain"/>
    <property type="match status" value="1"/>
</dbReference>
<protein>
    <recommendedName>
        <fullName evidence="2">CRAL-TRIO domain-containing protein</fullName>
    </recommendedName>
</protein>
<evidence type="ECO:0000313" key="4">
    <source>
        <dbReference type="Proteomes" id="UP000037035"/>
    </source>
</evidence>
<dbReference type="CDD" id="cd00170">
    <property type="entry name" value="SEC14"/>
    <property type="match status" value="1"/>
</dbReference>
<gene>
    <name evidence="3" type="ORF">VP01_1237g9</name>
</gene>
<dbReference type="OrthoDB" id="75724at2759"/>
<name>A0A0L6VPY7_9BASI</name>
<evidence type="ECO:0000313" key="3">
    <source>
        <dbReference type="EMBL" id="KNZ62682.1"/>
    </source>
</evidence>
<sequence>MAASNAAAIEKVHQLLTVPTPGTVPENPKPAALTDTQTEMLNQLIGHFSAPQFRPQERTLDGKGREMVQAGGPLTAWETCSLLNREALVRCLRADKWDLAKCQARIEETIIWRRSLGGDGIEIEEQAAIIKNEAKTGKMFTLGFDNIGRPIVHMRPRHQTKGSSNSRFPLAFWLIDRAIDLMPPGVESILLVIDLAGPQESPSVKQQKDFVKHLLPQTLGAHYCERLGQALVANMPTLFVWVLKLLKPVIDPVTFAKAVVDKADPLKFAPAEQLDSPAGGTNGYDFDIDSYWPALTAECSRRRNARLDAWVKHGKTVGSSELDGLSIDSRPSSPVSDSSASSASTTSVYISPSTISTPSAPANSSSCNLSTISHDPAPVTISL</sequence>
<dbReference type="AlphaFoldDB" id="A0A0L6VPY7"/>
<feature type="domain" description="CRAL-TRIO" evidence="2">
    <location>
        <begin position="127"/>
        <end position="286"/>
    </location>
</feature>
<evidence type="ECO:0000259" key="2">
    <source>
        <dbReference type="PROSITE" id="PS50191"/>
    </source>
</evidence>
<dbReference type="InterPro" id="IPR036273">
    <property type="entry name" value="CRAL/TRIO_N_dom_sf"/>
</dbReference>
<dbReference type="Pfam" id="PF00650">
    <property type="entry name" value="CRAL_TRIO"/>
    <property type="match status" value="1"/>
</dbReference>
<evidence type="ECO:0000256" key="1">
    <source>
        <dbReference type="SAM" id="MobiDB-lite"/>
    </source>
</evidence>
<dbReference type="Gene3D" id="3.40.525.10">
    <property type="entry name" value="CRAL-TRIO lipid binding domain"/>
    <property type="match status" value="1"/>
</dbReference>
<dbReference type="GO" id="GO:0008526">
    <property type="term" value="F:phosphatidylinositol transfer activity"/>
    <property type="evidence" value="ECO:0007669"/>
    <property type="project" value="TreeGrafter"/>
</dbReference>
<dbReference type="SMART" id="SM00516">
    <property type="entry name" value="SEC14"/>
    <property type="match status" value="1"/>
</dbReference>
<dbReference type="Proteomes" id="UP000037035">
    <property type="component" value="Unassembled WGS sequence"/>
</dbReference>
<dbReference type="PANTHER" id="PTHR45824">
    <property type="entry name" value="GH16843P"/>
    <property type="match status" value="1"/>
</dbReference>
<keyword evidence="4" id="KW-1185">Reference proteome</keyword>
<dbReference type="VEuPathDB" id="FungiDB:VP01_1237g9"/>